<organism evidence="2 3">
    <name type="scientific">Deinococcus deserti (strain DSM 17065 / CIP 109153 / LMG 22923 / VCD115)</name>
    <dbReference type="NCBI Taxonomy" id="546414"/>
    <lineage>
        <taxon>Bacteria</taxon>
        <taxon>Thermotogati</taxon>
        <taxon>Deinococcota</taxon>
        <taxon>Deinococci</taxon>
        <taxon>Deinococcales</taxon>
        <taxon>Deinococcaceae</taxon>
        <taxon>Deinococcus</taxon>
    </lineage>
</organism>
<dbReference type="KEGG" id="ddr:Deide_23135"/>
<dbReference type="Pfam" id="PF04994">
    <property type="entry name" value="TfoX_C"/>
    <property type="match status" value="1"/>
</dbReference>
<dbReference type="SUPFAM" id="SSF56672">
    <property type="entry name" value="DNA/RNA polymerases"/>
    <property type="match status" value="1"/>
</dbReference>
<dbReference type="Gene3D" id="1.10.150.20">
    <property type="entry name" value="5' to 3' exonuclease, C-terminal subdomain"/>
    <property type="match status" value="1"/>
</dbReference>
<evidence type="ECO:0000313" key="3">
    <source>
        <dbReference type="Proteomes" id="UP000002208"/>
    </source>
</evidence>
<dbReference type="InterPro" id="IPR043502">
    <property type="entry name" value="DNA/RNA_pol_sf"/>
</dbReference>
<dbReference type="Proteomes" id="UP000002208">
    <property type="component" value="Chromosome"/>
</dbReference>
<dbReference type="STRING" id="546414.Deide_23135"/>
<evidence type="ECO:0000313" key="2">
    <source>
        <dbReference type="EMBL" id="ACO47349.1"/>
    </source>
</evidence>
<name>C1D080_DEIDV</name>
<dbReference type="EMBL" id="CP001114">
    <property type="protein sequence ID" value="ACO47349.1"/>
    <property type="molecule type" value="Genomic_DNA"/>
</dbReference>
<gene>
    <name evidence="2" type="ordered locus">Deide_23135</name>
</gene>
<dbReference type="InterPro" id="IPR047525">
    <property type="entry name" value="TfoX-like"/>
</dbReference>
<dbReference type="OrthoDB" id="7861542at2"/>
<feature type="domain" description="TfoX C-terminal" evidence="1">
    <location>
        <begin position="9"/>
        <end position="84"/>
    </location>
</feature>
<dbReference type="InterPro" id="IPR007077">
    <property type="entry name" value="TfoX_C"/>
</dbReference>
<dbReference type="AlphaFoldDB" id="C1D080"/>
<proteinExistence type="predicted"/>
<evidence type="ECO:0000259" key="1">
    <source>
        <dbReference type="Pfam" id="PF04994"/>
    </source>
</evidence>
<dbReference type="HOGENOM" id="CLU_163277_1_1_0"/>
<dbReference type="PANTHER" id="PTHR36121">
    <property type="entry name" value="PROTEIN SXY"/>
    <property type="match status" value="1"/>
</dbReference>
<dbReference type="PaxDb" id="546414-Deide_23135"/>
<accession>C1D080</accession>
<keyword evidence="3" id="KW-1185">Reference proteome</keyword>
<dbReference type="PANTHER" id="PTHR36121:SF1">
    <property type="entry name" value="PROTEIN SXY"/>
    <property type="match status" value="1"/>
</dbReference>
<protein>
    <recommendedName>
        <fullName evidence="1">TfoX C-terminal domain-containing protein</fullName>
    </recommendedName>
</protein>
<sequence length="88" mass="9608">MSVPDSASVALLLNLGDKSARMLSSVGIHTVGELRAVGPVEAYQRLQVMGERPSLTLLWAMVAGLRGEHWNTLGHKEKLSLQRQLTTE</sequence>
<reference evidence="2 3" key="1">
    <citation type="journal article" date="2009" name="PLoS Genet.">
        <title>Alliance of proteomics and genomics to unravel the specificities of Sahara bacterium Deinococcus deserti.</title>
        <authorList>
            <person name="de Groot A."/>
            <person name="Dulermo R."/>
            <person name="Ortet P."/>
            <person name="Blanchard L."/>
            <person name="Guerin P."/>
            <person name="Fernandez B."/>
            <person name="Vacherie B."/>
            <person name="Dossat C."/>
            <person name="Jolivet E."/>
            <person name="Siguier P."/>
            <person name="Chandler M."/>
            <person name="Barakat M."/>
            <person name="Dedieu A."/>
            <person name="Barbe V."/>
            <person name="Heulin T."/>
            <person name="Sommer S."/>
            <person name="Achouak W."/>
            <person name="Armengaud J."/>
        </authorList>
    </citation>
    <scope>NUCLEOTIDE SEQUENCE [LARGE SCALE GENOMIC DNA]</scope>
    <source>
        <strain evidence="3">DSM 17065 / CIP 109153 / LMG 22923 / VCD115</strain>
    </source>
</reference>
<dbReference type="RefSeq" id="WP_012694470.1">
    <property type="nucleotide sequence ID" value="NC_012526.1"/>
</dbReference>